<evidence type="ECO:0000259" key="1">
    <source>
        <dbReference type="Pfam" id="PF12281"/>
    </source>
</evidence>
<feature type="domain" description="Nucleotidyltransferase-like" evidence="1">
    <location>
        <begin position="107"/>
        <end position="319"/>
    </location>
</feature>
<dbReference type="Proteomes" id="UP000520198">
    <property type="component" value="Unassembled WGS sequence"/>
</dbReference>
<dbReference type="PIRSF" id="PIRSF031854">
    <property type="entry name" value="UCP031854"/>
    <property type="match status" value="1"/>
</dbReference>
<protein>
    <recommendedName>
        <fullName evidence="1">Nucleotidyltransferase-like domain-containing protein</fullName>
    </recommendedName>
</protein>
<name>A0A7Y6UQK1_9HYPH</name>
<accession>A0A7Y6UQK1</accession>
<dbReference type="InterPro" id="IPR022550">
    <property type="entry name" value="NTP_transf_8"/>
</dbReference>
<sequence length="361" mass="39970">MKQIDLMYRTMTAELGQRLLDASFSADFPVEGRFVGVNNKGRKYWYFDKPPEGEGYRQQRRYVGPADDPEINKRVEDFKAIKDDAKARRKFVSTLVREAGLPEPDRFTGDVVEALANAGIFRLRACLVGSVAFSTYAGHLGVRLPAASFQTGDADFAQDYAISADVGDSLPPILDILKGLDPTFRPVLHRSGSPRVTGFINRSGYKVEFLTGNRGSDDHMDKPADMPALGGASAEPLRFLDFLIYEPIRAVMLHKSGISVIVPAPERYAVHKLIVASRRAVDTLGSAKRDKDLRQAGLLFEALDVANRLNELSDALHEACERGVAWRSAIRTGIGHMSRADRAKTEALFKELGVDPFKEDR</sequence>
<proteinExistence type="predicted"/>
<dbReference type="AlphaFoldDB" id="A0A7Y6UQK1"/>
<dbReference type="RefSeq" id="WP_176355155.1">
    <property type="nucleotide sequence ID" value="NZ_JABWDU010000007.1"/>
</dbReference>
<dbReference type="EMBL" id="JABWDU010000007">
    <property type="protein sequence ID" value="NVD41763.1"/>
    <property type="molecule type" value="Genomic_DNA"/>
</dbReference>
<keyword evidence="3" id="KW-1185">Reference proteome</keyword>
<evidence type="ECO:0000313" key="2">
    <source>
        <dbReference type="EMBL" id="NVD41763.1"/>
    </source>
</evidence>
<organism evidence="2 3">
    <name type="scientific">Ensifer oleiphilus</name>
    <dbReference type="NCBI Taxonomy" id="2742698"/>
    <lineage>
        <taxon>Bacteria</taxon>
        <taxon>Pseudomonadati</taxon>
        <taxon>Pseudomonadota</taxon>
        <taxon>Alphaproteobacteria</taxon>
        <taxon>Hyphomicrobiales</taxon>
        <taxon>Rhizobiaceae</taxon>
        <taxon>Sinorhizobium/Ensifer group</taxon>
        <taxon>Ensifer</taxon>
    </lineage>
</organism>
<dbReference type="InterPro" id="IPR058575">
    <property type="entry name" value="NTP_transf_8_dom"/>
</dbReference>
<evidence type="ECO:0000313" key="3">
    <source>
        <dbReference type="Proteomes" id="UP000520198"/>
    </source>
</evidence>
<reference evidence="2 3" key="1">
    <citation type="submission" date="2020-06" db="EMBL/GenBank/DDBJ databases">
        <authorList>
            <person name="Grouzdev D.S."/>
        </authorList>
    </citation>
    <scope>NUCLEOTIDE SEQUENCE [LARGE SCALE GENOMIC DNA]</scope>
    <source>
        <strain evidence="2 3">HO-A22</strain>
    </source>
</reference>
<gene>
    <name evidence="2" type="ORF">HT585_23110</name>
</gene>
<comment type="caution">
    <text evidence="2">The sequence shown here is derived from an EMBL/GenBank/DDBJ whole genome shotgun (WGS) entry which is preliminary data.</text>
</comment>
<dbReference type="Pfam" id="PF12281">
    <property type="entry name" value="NTP_transf_8"/>
    <property type="match status" value="1"/>
</dbReference>